<organism evidence="3 4">
    <name type="scientific">Marinobacter nanhaiticus D15-8W</name>
    <dbReference type="NCBI Taxonomy" id="626887"/>
    <lineage>
        <taxon>Bacteria</taxon>
        <taxon>Pseudomonadati</taxon>
        <taxon>Pseudomonadota</taxon>
        <taxon>Gammaproteobacteria</taxon>
        <taxon>Pseudomonadales</taxon>
        <taxon>Marinobacteraceae</taxon>
        <taxon>Marinobacter</taxon>
    </lineage>
</organism>
<dbReference type="Proteomes" id="UP000013165">
    <property type="component" value="Unassembled WGS sequence"/>
</dbReference>
<feature type="chain" id="PRO_5004127414" evidence="2">
    <location>
        <begin position="28"/>
        <end position="301"/>
    </location>
</feature>
<dbReference type="PANTHER" id="PTHR35936">
    <property type="entry name" value="MEMBRANE-BOUND LYTIC MUREIN TRANSGLYCOSYLASE F"/>
    <property type="match status" value="1"/>
</dbReference>
<keyword evidence="4" id="KW-1185">Reference proteome</keyword>
<feature type="signal peptide" evidence="2">
    <location>
        <begin position="1"/>
        <end position="27"/>
    </location>
</feature>
<dbReference type="AlphaFoldDB" id="N6WZH7"/>
<sequence>MSHRTGPSAGACLIGLLLLAAASLAFASGPVRLTNGDWGPYLEPDPPYGIVSQIVEAAFAESDLSVLWGFFPWSRSYVLARDGQWDGSAAWSCSRERFREFYFSDALLPFDYVFFYRQGRAFNWQTANDLKGLRIGLTQNYVYGDVIQKVKESGLAKLEVATSDEINFRKLLAGRIDLFPMDPIVGRDLLARQFSPEQTESLAIHPRVVHSANLHLLLSRRVAGNGRRMEQFNAGLAALRQRGDIKAIVDTLPSGPAHLSVNYDRQRLAIRCEFDIETVTVGSALNSEGRVSKSGSTHDIQ</sequence>
<gene>
    <name evidence="3" type="ORF">J057_02660</name>
</gene>
<dbReference type="RefSeq" id="WP_004583082.1">
    <property type="nucleotide sequence ID" value="NZ_AP028878.1"/>
</dbReference>
<dbReference type="eggNOG" id="COG0834">
    <property type="taxonomic scope" value="Bacteria"/>
</dbReference>
<dbReference type="EMBL" id="APLQ01000010">
    <property type="protein sequence ID" value="ENO16572.1"/>
    <property type="molecule type" value="Genomic_DNA"/>
</dbReference>
<evidence type="ECO:0000256" key="1">
    <source>
        <dbReference type="ARBA" id="ARBA00010333"/>
    </source>
</evidence>
<dbReference type="PATRIC" id="fig|626887.3.peg.510"/>
<comment type="similarity">
    <text evidence="1">Belongs to the bacterial solute-binding protein 3 family.</text>
</comment>
<evidence type="ECO:0000313" key="3">
    <source>
        <dbReference type="EMBL" id="ENO16572.1"/>
    </source>
</evidence>
<dbReference type="STRING" id="626887.J057_02660"/>
<dbReference type="Gene3D" id="3.40.190.10">
    <property type="entry name" value="Periplasmic binding protein-like II"/>
    <property type="match status" value="2"/>
</dbReference>
<protein>
    <submittedName>
        <fullName evidence="3">Amino acid ABC transporter substrate-binding protein</fullName>
    </submittedName>
</protein>
<comment type="caution">
    <text evidence="3">The sequence shown here is derived from an EMBL/GenBank/DDBJ whole genome shotgun (WGS) entry which is preliminary data.</text>
</comment>
<evidence type="ECO:0000256" key="2">
    <source>
        <dbReference type="SAM" id="SignalP"/>
    </source>
</evidence>
<evidence type="ECO:0000313" key="4">
    <source>
        <dbReference type="Proteomes" id="UP000013165"/>
    </source>
</evidence>
<reference evidence="3 4" key="1">
    <citation type="journal article" date="2013" name="Genome Announc.">
        <title>Genome Sequence of the Polycyclic Aromatic Hydrocarbon-Degrading Bacterium Strain Marinobacter nanhaiticus D15-8WT.</title>
        <authorList>
            <person name="Cui Z."/>
            <person name="Gao W."/>
            <person name="Li Q."/>
            <person name="Xu G."/>
            <person name="Zheng L."/>
        </authorList>
    </citation>
    <scope>NUCLEOTIDE SEQUENCE [LARGE SCALE GENOMIC DNA]</scope>
    <source>
        <strain evidence="3 4">D15-8W</strain>
    </source>
</reference>
<name>N6WZH7_9GAMM</name>
<accession>N6WZH7</accession>
<proteinExistence type="inferred from homology"/>
<dbReference type="HOGENOM" id="CLU_064076_3_0_6"/>
<keyword evidence="2" id="KW-0732">Signal</keyword>
<dbReference type="PANTHER" id="PTHR35936:SF25">
    <property type="entry name" value="ABC TRANSPORTER SUBSTRATE-BINDING PROTEIN"/>
    <property type="match status" value="1"/>
</dbReference>
<dbReference type="SUPFAM" id="SSF53850">
    <property type="entry name" value="Periplasmic binding protein-like II"/>
    <property type="match status" value="1"/>
</dbReference>
<dbReference type="OrthoDB" id="5296159at2"/>